<reference evidence="2 3" key="1">
    <citation type="journal article" date="2020" name="Nature">
        <title>Six reference-quality genomes reveal evolution of bat adaptations.</title>
        <authorList>
            <person name="Jebb D."/>
            <person name="Huang Z."/>
            <person name="Pippel M."/>
            <person name="Hughes G.M."/>
            <person name="Lavrichenko K."/>
            <person name="Devanna P."/>
            <person name="Winkler S."/>
            <person name="Jermiin L.S."/>
            <person name="Skirmuntt E.C."/>
            <person name="Katzourakis A."/>
            <person name="Burkitt-Gray L."/>
            <person name="Ray D.A."/>
            <person name="Sullivan K.A.M."/>
            <person name="Roscito J.G."/>
            <person name="Kirilenko B.M."/>
            <person name="Davalos L.M."/>
            <person name="Corthals A.P."/>
            <person name="Power M.L."/>
            <person name="Jones G."/>
            <person name="Ransome R.D."/>
            <person name="Dechmann D.K.N."/>
            <person name="Locatelli A.G."/>
            <person name="Puechmaille S.J."/>
            <person name="Fedrigo O."/>
            <person name="Jarvis E.D."/>
            <person name="Hiller M."/>
            <person name="Vernes S.C."/>
            <person name="Myers E.W."/>
            <person name="Teeling E.C."/>
        </authorList>
    </citation>
    <scope>NUCLEOTIDE SEQUENCE [LARGE SCALE GENOMIC DNA]</scope>
    <source>
        <strain evidence="2">MRhiFer1</strain>
        <tissue evidence="2">Lung</tissue>
    </source>
</reference>
<dbReference type="GO" id="GO:0051015">
    <property type="term" value="F:actin filament binding"/>
    <property type="evidence" value="ECO:0007669"/>
    <property type="project" value="TreeGrafter"/>
</dbReference>
<sequence>MGPGDIFMILKCKLDKPFNQTTIGLQMGTNKGASQEGMLAPGTRRDIYDQKLTLQPVDNSTISLQMGTNKVTSQTGSGGKYMIPNTVLFQQNLSFTTEAKEQEQMGQKSVIVIIRQNTQMSVMASANDHPRDYHYGDQGIGY</sequence>
<dbReference type="PROSITE" id="PS01052">
    <property type="entry name" value="CALPONIN_1"/>
    <property type="match status" value="1"/>
</dbReference>
<evidence type="ECO:0000313" key="2">
    <source>
        <dbReference type="EMBL" id="KAF6364682.1"/>
    </source>
</evidence>
<name>A0A7J7YRZ4_RHIFE</name>
<proteinExistence type="inferred from homology"/>
<dbReference type="InterPro" id="IPR000557">
    <property type="entry name" value="Calponin_repeat"/>
</dbReference>
<organism evidence="2 3">
    <name type="scientific">Rhinolophus ferrumequinum</name>
    <name type="common">Greater horseshoe bat</name>
    <dbReference type="NCBI Taxonomy" id="59479"/>
    <lineage>
        <taxon>Eukaryota</taxon>
        <taxon>Metazoa</taxon>
        <taxon>Chordata</taxon>
        <taxon>Craniata</taxon>
        <taxon>Vertebrata</taxon>
        <taxon>Euteleostomi</taxon>
        <taxon>Mammalia</taxon>
        <taxon>Eutheria</taxon>
        <taxon>Laurasiatheria</taxon>
        <taxon>Chiroptera</taxon>
        <taxon>Yinpterochiroptera</taxon>
        <taxon>Rhinolophoidea</taxon>
        <taxon>Rhinolophidae</taxon>
        <taxon>Rhinolophinae</taxon>
        <taxon>Rhinolophus</taxon>
    </lineage>
</organism>
<protein>
    <recommendedName>
        <fullName evidence="4">Calponin 3</fullName>
    </recommendedName>
</protein>
<dbReference type="AlphaFoldDB" id="A0A7J7YRZ4"/>
<dbReference type="InterPro" id="IPR050606">
    <property type="entry name" value="Calponin-like"/>
</dbReference>
<evidence type="ECO:0000313" key="3">
    <source>
        <dbReference type="Proteomes" id="UP000585614"/>
    </source>
</evidence>
<evidence type="ECO:0008006" key="4">
    <source>
        <dbReference type="Google" id="ProtNLM"/>
    </source>
</evidence>
<dbReference type="PROSITE" id="PS51122">
    <property type="entry name" value="CALPONIN_2"/>
    <property type="match status" value="1"/>
</dbReference>
<dbReference type="EMBL" id="JACAGC010000005">
    <property type="protein sequence ID" value="KAF6364682.1"/>
    <property type="molecule type" value="Genomic_DNA"/>
</dbReference>
<dbReference type="Proteomes" id="UP000585614">
    <property type="component" value="Unassembled WGS sequence"/>
</dbReference>
<dbReference type="GO" id="GO:0015629">
    <property type="term" value="C:actin cytoskeleton"/>
    <property type="evidence" value="ECO:0007669"/>
    <property type="project" value="TreeGrafter"/>
</dbReference>
<gene>
    <name evidence="2" type="ORF">mRhiFer1_009813</name>
</gene>
<dbReference type="GO" id="GO:0005925">
    <property type="term" value="C:focal adhesion"/>
    <property type="evidence" value="ECO:0007669"/>
    <property type="project" value="TreeGrafter"/>
</dbReference>
<evidence type="ECO:0000256" key="1">
    <source>
        <dbReference type="ARBA" id="ARBA00009631"/>
    </source>
</evidence>
<dbReference type="PANTHER" id="PTHR47385:SF17">
    <property type="entry name" value="CALPONIN-3"/>
    <property type="match status" value="1"/>
</dbReference>
<comment type="caution">
    <text evidence="2">The sequence shown here is derived from an EMBL/GenBank/DDBJ whole genome shotgun (WGS) entry which is preliminary data.</text>
</comment>
<accession>A0A7J7YRZ4</accession>
<dbReference type="PANTHER" id="PTHR47385">
    <property type="entry name" value="CALPONIN"/>
    <property type="match status" value="1"/>
</dbReference>
<comment type="similarity">
    <text evidence="1">Belongs to the calponin family.</text>
</comment>
<dbReference type="Pfam" id="PF00402">
    <property type="entry name" value="Calponin"/>
    <property type="match status" value="2"/>
</dbReference>
<dbReference type="GO" id="GO:0007015">
    <property type="term" value="P:actin filament organization"/>
    <property type="evidence" value="ECO:0007669"/>
    <property type="project" value="TreeGrafter"/>
</dbReference>